<gene>
    <name evidence="1" type="ORF">KR093_003701</name>
</gene>
<accession>A0AAD4K3V8</accession>
<keyword evidence="2" id="KW-1185">Reference proteome</keyword>
<evidence type="ECO:0000313" key="1">
    <source>
        <dbReference type="EMBL" id="KAH8375086.1"/>
    </source>
</evidence>
<reference evidence="1" key="1">
    <citation type="journal article" date="2021" name="Mol. Ecol. Resour.">
        <title>Phylogenomic analyses of the genus Drosophila reveals genomic signals of climate adaptation.</title>
        <authorList>
            <person name="Li F."/>
            <person name="Rane R.V."/>
            <person name="Luria V."/>
            <person name="Xiong Z."/>
            <person name="Chen J."/>
            <person name="Li Z."/>
            <person name="Catullo R.A."/>
            <person name="Griffin P.C."/>
            <person name="Schiffer M."/>
            <person name="Pearce S."/>
            <person name="Lee S.F."/>
            <person name="McElroy K."/>
            <person name="Stocker A."/>
            <person name="Shirriffs J."/>
            <person name="Cockerell F."/>
            <person name="Coppin C."/>
            <person name="Sgro C.M."/>
            <person name="Karger A."/>
            <person name="Cain J.W."/>
            <person name="Weber J.A."/>
            <person name="Santpere G."/>
            <person name="Kirschner M.W."/>
            <person name="Hoffmann A.A."/>
            <person name="Oakeshott J.G."/>
            <person name="Zhang G."/>
        </authorList>
    </citation>
    <scope>NUCLEOTIDE SEQUENCE</scope>
    <source>
        <strain evidence="1">BGI-SZ-2011g</strain>
    </source>
</reference>
<evidence type="ECO:0000313" key="2">
    <source>
        <dbReference type="Proteomes" id="UP001200034"/>
    </source>
</evidence>
<sequence>MSYLLTEIALEMLGYKFYDTNGVFHLTNFQQTMANVQNDVHPDEPSLMDFIHQPSNSSSEQQGCAAKCPQLAEPASDPLTMKPLISSGNSEAANLTPITSTNSRTSAKALSKILDYESVTIRSQISQRLDAVLRERATTSNKERYQKQCLSAEKNKIIEDANEMKKFRLILEERLRRIDPRPYATYQRAFGPK</sequence>
<dbReference type="AlphaFoldDB" id="A0AAD4K3V8"/>
<protein>
    <submittedName>
        <fullName evidence="1">Uncharacterized protein</fullName>
    </submittedName>
</protein>
<organism evidence="1 2">
    <name type="scientific">Drosophila rubida</name>
    <dbReference type="NCBI Taxonomy" id="30044"/>
    <lineage>
        <taxon>Eukaryota</taxon>
        <taxon>Metazoa</taxon>
        <taxon>Ecdysozoa</taxon>
        <taxon>Arthropoda</taxon>
        <taxon>Hexapoda</taxon>
        <taxon>Insecta</taxon>
        <taxon>Pterygota</taxon>
        <taxon>Neoptera</taxon>
        <taxon>Endopterygota</taxon>
        <taxon>Diptera</taxon>
        <taxon>Brachycera</taxon>
        <taxon>Muscomorpha</taxon>
        <taxon>Ephydroidea</taxon>
        <taxon>Drosophilidae</taxon>
        <taxon>Drosophila</taxon>
    </lineage>
</organism>
<comment type="caution">
    <text evidence="1">The sequence shown here is derived from an EMBL/GenBank/DDBJ whole genome shotgun (WGS) entry which is preliminary data.</text>
</comment>
<dbReference type="EMBL" id="JAJJHW010001655">
    <property type="protein sequence ID" value="KAH8375086.1"/>
    <property type="molecule type" value="Genomic_DNA"/>
</dbReference>
<dbReference type="Proteomes" id="UP001200034">
    <property type="component" value="Unassembled WGS sequence"/>
</dbReference>
<proteinExistence type="predicted"/>
<name>A0AAD4K3V8_9MUSC</name>